<dbReference type="GO" id="GO:0006355">
    <property type="term" value="P:regulation of DNA-templated transcription"/>
    <property type="evidence" value="ECO:0007669"/>
    <property type="project" value="InterPro"/>
</dbReference>
<dbReference type="STRING" id="867345.SAMN05421693_11318"/>
<dbReference type="EMBL" id="FOFO01000013">
    <property type="protein sequence ID" value="SEP98378.1"/>
    <property type="molecule type" value="Genomic_DNA"/>
</dbReference>
<evidence type="ECO:0000259" key="5">
    <source>
        <dbReference type="PROSITE" id="PS50043"/>
    </source>
</evidence>
<dbReference type="Pfam" id="PF00196">
    <property type="entry name" value="GerE"/>
    <property type="match status" value="1"/>
</dbReference>
<organism evidence="6 7">
    <name type="scientific">Ectothiorhodospira magna</name>
    <dbReference type="NCBI Taxonomy" id="867345"/>
    <lineage>
        <taxon>Bacteria</taxon>
        <taxon>Pseudomonadati</taxon>
        <taxon>Pseudomonadota</taxon>
        <taxon>Gammaproteobacteria</taxon>
        <taxon>Chromatiales</taxon>
        <taxon>Ectothiorhodospiraceae</taxon>
        <taxon>Ectothiorhodospira</taxon>
    </lineage>
</organism>
<dbReference type="Gene3D" id="1.10.10.10">
    <property type="entry name" value="Winged helix-like DNA-binding domain superfamily/Winged helix DNA-binding domain"/>
    <property type="match status" value="1"/>
</dbReference>
<evidence type="ECO:0000256" key="3">
    <source>
        <dbReference type="ARBA" id="ARBA00023163"/>
    </source>
</evidence>
<dbReference type="PANTHER" id="PTHR44688:SF16">
    <property type="entry name" value="DNA-BINDING TRANSCRIPTIONAL ACTIVATOR DEVR_DOSR"/>
    <property type="match status" value="1"/>
</dbReference>
<evidence type="ECO:0000256" key="2">
    <source>
        <dbReference type="ARBA" id="ARBA00023125"/>
    </source>
</evidence>
<keyword evidence="4" id="KW-0812">Transmembrane</keyword>
<name>A0A1H9CCG2_9GAMM</name>
<reference evidence="6 7" key="1">
    <citation type="submission" date="2016-10" db="EMBL/GenBank/DDBJ databases">
        <authorList>
            <person name="de Groot N.N."/>
        </authorList>
    </citation>
    <scope>NUCLEOTIDE SEQUENCE [LARGE SCALE GENOMIC DNA]</scope>
    <source>
        <strain evidence="6 7">B7-7</strain>
    </source>
</reference>
<keyword evidence="4" id="KW-0472">Membrane</keyword>
<keyword evidence="1" id="KW-0805">Transcription regulation</keyword>
<dbReference type="PROSITE" id="PS00622">
    <property type="entry name" value="HTH_LUXR_1"/>
    <property type="match status" value="1"/>
</dbReference>
<accession>A0A1H9CCG2</accession>
<dbReference type="SMART" id="SM00421">
    <property type="entry name" value="HTH_LUXR"/>
    <property type="match status" value="1"/>
</dbReference>
<feature type="transmembrane region" description="Helical" evidence="4">
    <location>
        <begin position="236"/>
        <end position="254"/>
    </location>
</feature>
<evidence type="ECO:0000256" key="1">
    <source>
        <dbReference type="ARBA" id="ARBA00023015"/>
    </source>
</evidence>
<keyword evidence="2" id="KW-0238">DNA-binding</keyword>
<evidence type="ECO:0000313" key="7">
    <source>
        <dbReference type="Proteomes" id="UP000199496"/>
    </source>
</evidence>
<dbReference type="RefSeq" id="WP_090206220.1">
    <property type="nucleotide sequence ID" value="NZ_FOFO01000013.1"/>
</dbReference>
<dbReference type="PROSITE" id="PS50043">
    <property type="entry name" value="HTH_LUXR_2"/>
    <property type="match status" value="1"/>
</dbReference>
<dbReference type="InterPro" id="IPR036388">
    <property type="entry name" value="WH-like_DNA-bd_sf"/>
</dbReference>
<feature type="transmembrane region" description="Helical" evidence="4">
    <location>
        <begin position="144"/>
        <end position="159"/>
    </location>
</feature>
<gene>
    <name evidence="6" type="ORF">SAMN05421693_11318</name>
</gene>
<feature type="domain" description="HTH luxR-type" evidence="5">
    <location>
        <begin position="365"/>
        <end position="430"/>
    </location>
</feature>
<sequence>MTLARQQVQPIFNASLYIVWLIMLPMSGALLTQEHLMPWFLASHVIAVIALGTLGHRLAPVFLEKVVRFGVITTAGLSLLALELQGHGTGCLVLMLMLGITSAPVSLRMLEYLRCCQRPVPPAALALAGGNGLALALILAPLSLQLKLALVSVLLLCLLPRPQPPSMAQTDQVGHMGQLYIYLPFIFVFQIVAGLMYGGMIPAYETHAIVPGLEIIFYGIGALGCLWLLRHTYPVAMLVGVLVALVAFGLWSLLPAGAGIHSAMFLMMLGAGIVDLLMLSLVLTRTDLIRAFGLGVGTLCAGILMGKLLALILGGAAETTAFIALVLLNMAVLTLFFPWAKKHDIPTDKPAPPNGPDTRATVELPGHFATLLSEKEQQVLLLVLMDKTYREVAHTLAISESSVKTYMHRIFQKTGVYRRHQLLALIRQSNAVSQPSSDPNPG</sequence>
<keyword evidence="7" id="KW-1185">Reference proteome</keyword>
<dbReference type="CDD" id="cd06170">
    <property type="entry name" value="LuxR_C_like"/>
    <property type="match status" value="1"/>
</dbReference>
<dbReference type="AlphaFoldDB" id="A0A1H9CCG2"/>
<keyword evidence="3" id="KW-0804">Transcription</keyword>
<dbReference type="GO" id="GO:0003677">
    <property type="term" value="F:DNA binding"/>
    <property type="evidence" value="ECO:0007669"/>
    <property type="project" value="UniProtKB-KW"/>
</dbReference>
<evidence type="ECO:0000256" key="4">
    <source>
        <dbReference type="SAM" id="Phobius"/>
    </source>
</evidence>
<dbReference type="Proteomes" id="UP000199496">
    <property type="component" value="Unassembled WGS sequence"/>
</dbReference>
<evidence type="ECO:0000313" key="6">
    <source>
        <dbReference type="EMBL" id="SEP98378.1"/>
    </source>
</evidence>
<feature type="transmembrane region" description="Helical" evidence="4">
    <location>
        <begin position="209"/>
        <end position="229"/>
    </location>
</feature>
<feature type="transmembrane region" description="Helical" evidence="4">
    <location>
        <begin position="36"/>
        <end position="54"/>
    </location>
</feature>
<dbReference type="InterPro" id="IPR016032">
    <property type="entry name" value="Sig_transdc_resp-reg_C-effctor"/>
</dbReference>
<feature type="transmembrane region" description="Helical" evidence="4">
    <location>
        <begin position="12"/>
        <end position="30"/>
    </location>
</feature>
<dbReference type="SUPFAM" id="SSF46894">
    <property type="entry name" value="C-terminal effector domain of the bipartite response regulators"/>
    <property type="match status" value="1"/>
</dbReference>
<feature type="transmembrane region" description="Helical" evidence="4">
    <location>
        <begin position="319"/>
        <end position="340"/>
    </location>
</feature>
<dbReference type="InterPro" id="IPR000792">
    <property type="entry name" value="Tscrpt_reg_LuxR_C"/>
</dbReference>
<feature type="transmembrane region" description="Helical" evidence="4">
    <location>
        <begin position="291"/>
        <end position="313"/>
    </location>
</feature>
<keyword evidence="4" id="KW-1133">Transmembrane helix</keyword>
<dbReference type="PANTHER" id="PTHR44688">
    <property type="entry name" value="DNA-BINDING TRANSCRIPTIONAL ACTIVATOR DEVR_DOSR"/>
    <property type="match status" value="1"/>
</dbReference>
<feature type="transmembrane region" description="Helical" evidence="4">
    <location>
        <begin position="260"/>
        <end position="284"/>
    </location>
</feature>
<protein>
    <submittedName>
        <fullName evidence="6">Regulatory protein, luxR family</fullName>
    </submittedName>
</protein>
<feature type="transmembrane region" description="Helical" evidence="4">
    <location>
        <begin position="179"/>
        <end position="197"/>
    </location>
</feature>
<dbReference type="OrthoDB" id="5792043at2"/>
<proteinExistence type="predicted"/>